<dbReference type="RefSeq" id="WP_078712016.1">
    <property type="nucleotide sequence ID" value="NZ_FUWY01000004.1"/>
</dbReference>
<dbReference type="OrthoDB" id="45037at2"/>
<feature type="transmembrane region" description="Helical" evidence="6">
    <location>
        <begin position="329"/>
        <end position="349"/>
    </location>
</feature>
<evidence type="ECO:0000256" key="4">
    <source>
        <dbReference type="ARBA" id="ARBA00022989"/>
    </source>
</evidence>
<feature type="transmembrane region" description="Helical" evidence="6">
    <location>
        <begin position="89"/>
        <end position="108"/>
    </location>
</feature>
<name>A0A1T4NHW8_9FIRM</name>
<dbReference type="InterPro" id="IPR001851">
    <property type="entry name" value="ABC_transp_permease"/>
</dbReference>
<feature type="transmembrane region" description="Helical" evidence="6">
    <location>
        <begin position="287"/>
        <end position="309"/>
    </location>
</feature>
<gene>
    <name evidence="7" type="ORF">SAMN02745191_1623</name>
</gene>
<dbReference type="EMBL" id="FUWY01000004">
    <property type="protein sequence ID" value="SJZ78368.1"/>
    <property type="molecule type" value="Genomic_DNA"/>
</dbReference>
<dbReference type="PANTHER" id="PTHR47089:SF1">
    <property type="entry name" value="GUANOSINE ABC TRANSPORTER PERMEASE PROTEIN NUPP"/>
    <property type="match status" value="1"/>
</dbReference>
<feature type="transmembrane region" description="Helical" evidence="6">
    <location>
        <begin position="9"/>
        <end position="28"/>
    </location>
</feature>
<keyword evidence="3 6" id="KW-0812">Transmembrane</keyword>
<evidence type="ECO:0000256" key="3">
    <source>
        <dbReference type="ARBA" id="ARBA00022692"/>
    </source>
</evidence>
<sequence>MSKKNEKIIIPLIAVGLGILVGMIILLLSGKDIATLFAGLVKGLTGYDMLKAGSAVNLRYPGEFLVSTMPIILTGLSISFAYRTGMFNIGCEGQVIMGSLVSCMVAILVPMPNFIAVVVCIIVGGIAGALWAFIPGLLKSKFNISEVVTGIMLNYTALYGANYFLRALPGSSAQRTVNIPENAMLGSELFKQITNNSRFHWGFIIVIIAVVLFWFIIEKTSFGYSLRATGFNKEGARYAGIKVNKSIILSIMISGFLAGIAGAIVVQGTFGYGRVMVAMDNYGFDGIAVALVGGCTALGVTFAGMLFGLLKVTQPLLQTFGVPKEIGEIISSSIVFFVALQYAIQYYLLKFTSGKKKKKQELQPQGGDVK</sequence>
<comment type="subcellular location">
    <subcellularLocation>
        <location evidence="1">Cell membrane</location>
        <topology evidence="1">Multi-pass membrane protein</topology>
    </subcellularLocation>
</comment>
<dbReference type="Pfam" id="PF02653">
    <property type="entry name" value="BPD_transp_2"/>
    <property type="match status" value="1"/>
</dbReference>
<feature type="transmembrane region" description="Helical" evidence="6">
    <location>
        <begin position="199"/>
        <end position="217"/>
    </location>
</feature>
<proteinExistence type="predicted"/>
<feature type="transmembrane region" description="Helical" evidence="6">
    <location>
        <begin position="64"/>
        <end position="82"/>
    </location>
</feature>
<evidence type="ECO:0000256" key="2">
    <source>
        <dbReference type="ARBA" id="ARBA00022475"/>
    </source>
</evidence>
<dbReference type="GO" id="GO:0005886">
    <property type="term" value="C:plasma membrane"/>
    <property type="evidence" value="ECO:0007669"/>
    <property type="project" value="UniProtKB-SubCell"/>
</dbReference>
<keyword evidence="4 6" id="KW-1133">Transmembrane helix</keyword>
<evidence type="ECO:0000313" key="7">
    <source>
        <dbReference type="EMBL" id="SJZ78368.1"/>
    </source>
</evidence>
<keyword evidence="2" id="KW-1003">Cell membrane</keyword>
<feature type="transmembrane region" description="Helical" evidence="6">
    <location>
        <begin position="247"/>
        <end position="266"/>
    </location>
</feature>
<evidence type="ECO:0000256" key="1">
    <source>
        <dbReference type="ARBA" id="ARBA00004651"/>
    </source>
</evidence>
<organism evidence="7 8">
    <name type="scientific">Anaerorhabdus furcosa</name>
    <dbReference type="NCBI Taxonomy" id="118967"/>
    <lineage>
        <taxon>Bacteria</taxon>
        <taxon>Bacillati</taxon>
        <taxon>Bacillota</taxon>
        <taxon>Erysipelotrichia</taxon>
        <taxon>Erysipelotrichales</taxon>
        <taxon>Erysipelotrichaceae</taxon>
        <taxon>Anaerorhabdus</taxon>
    </lineage>
</organism>
<evidence type="ECO:0000313" key="8">
    <source>
        <dbReference type="Proteomes" id="UP000243297"/>
    </source>
</evidence>
<evidence type="ECO:0000256" key="5">
    <source>
        <dbReference type="ARBA" id="ARBA00023136"/>
    </source>
</evidence>
<reference evidence="8" key="1">
    <citation type="submission" date="2017-02" db="EMBL/GenBank/DDBJ databases">
        <authorList>
            <person name="Varghese N."/>
            <person name="Submissions S."/>
        </authorList>
    </citation>
    <scope>NUCLEOTIDE SEQUENCE [LARGE SCALE GENOMIC DNA]</scope>
    <source>
        <strain evidence="8">ATCC 25662</strain>
    </source>
</reference>
<evidence type="ECO:0000256" key="6">
    <source>
        <dbReference type="SAM" id="Phobius"/>
    </source>
</evidence>
<dbReference type="STRING" id="118967.SAMN02745191_1623"/>
<dbReference type="PANTHER" id="PTHR47089">
    <property type="entry name" value="ABC TRANSPORTER, PERMEASE PROTEIN"/>
    <property type="match status" value="1"/>
</dbReference>
<feature type="transmembrane region" description="Helical" evidence="6">
    <location>
        <begin position="114"/>
        <end position="134"/>
    </location>
</feature>
<dbReference type="CDD" id="cd06580">
    <property type="entry name" value="TM_PBP1_transp_TpRbsC_like"/>
    <property type="match status" value="1"/>
</dbReference>
<dbReference type="Proteomes" id="UP000243297">
    <property type="component" value="Unassembled WGS sequence"/>
</dbReference>
<accession>A0A1T4NHW8</accession>
<keyword evidence="5 6" id="KW-0472">Membrane</keyword>
<protein>
    <submittedName>
        <fullName evidence="7">Nucleoside ABC transporter membrane protein</fullName>
    </submittedName>
</protein>
<dbReference type="GO" id="GO:0022857">
    <property type="term" value="F:transmembrane transporter activity"/>
    <property type="evidence" value="ECO:0007669"/>
    <property type="project" value="InterPro"/>
</dbReference>
<keyword evidence="8" id="KW-1185">Reference proteome</keyword>
<dbReference type="AlphaFoldDB" id="A0A1T4NHW8"/>